<accession>A0ABT6C599</accession>
<protein>
    <submittedName>
        <fullName evidence="3">Acyltransferase</fullName>
    </submittedName>
</protein>
<dbReference type="PANTHER" id="PTHR23028">
    <property type="entry name" value="ACETYLTRANSFERASE"/>
    <property type="match status" value="1"/>
</dbReference>
<gene>
    <name evidence="3" type="ORF">P4R38_04335</name>
</gene>
<dbReference type="InterPro" id="IPR002656">
    <property type="entry name" value="Acyl_transf_3_dom"/>
</dbReference>
<dbReference type="RefSeq" id="WP_277191188.1">
    <property type="nucleotide sequence ID" value="NZ_JAROAV010000010.1"/>
</dbReference>
<dbReference type="GO" id="GO:0016746">
    <property type="term" value="F:acyltransferase activity"/>
    <property type="evidence" value="ECO:0007669"/>
    <property type="project" value="UniProtKB-KW"/>
</dbReference>
<keyword evidence="1" id="KW-1133">Transmembrane helix</keyword>
<keyword evidence="1" id="KW-0472">Membrane</keyword>
<evidence type="ECO:0000256" key="1">
    <source>
        <dbReference type="SAM" id="Phobius"/>
    </source>
</evidence>
<comment type="caution">
    <text evidence="3">The sequence shown here is derived from an EMBL/GenBank/DDBJ whole genome shotgun (WGS) entry which is preliminary data.</text>
</comment>
<dbReference type="PANTHER" id="PTHR23028:SF53">
    <property type="entry name" value="ACYL_TRANSF_3 DOMAIN-CONTAINING PROTEIN"/>
    <property type="match status" value="1"/>
</dbReference>
<name>A0ABT6C599_9MICO</name>
<keyword evidence="3" id="KW-0012">Acyltransferase</keyword>
<keyword evidence="4" id="KW-1185">Reference proteome</keyword>
<feature type="transmembrane region" description="Helical" evidence="1">
    <location>
        <begin position="268"/>
        <end position="290"/>
    </location>
</feature>
<feature type="transmembrane region" description="Helical" evidence="1">
    <location>
        <begin position="211"/>
        <end position="230"/>
    </location>
</feature>
<feature type="transmembrane region" description="Helical" evidence="1">
    <location>
        <begin position="340"/>
        <end position="362"/>
    </location>
</feature>
<organism evidence="3 4">
    <name type="scientific">Luteipulveratus flavus</name>
    <dbReference type="NCBI Taxonomy" id="3031728"/>
    <lineage>
        <taxon>Bacteria</taxon>
        <taxon>Bacillati</taxon>
        <taxon>Actinomycetota</taxon>
        <taxon>Actinomycetes</taxon>
        <taxon>Micrococcales</taxon>
        <taxon>Dermacoccaceae</taxon>
        <taxon>Luteipulveratus</taxon>
    </lineage>
</organism>
<feature type="transmembrane region" description="Helical" evidence="1">
    <location>
        <begin position="302"/>
        <end position="320"/>
    </location>
</feature>
<feature type="transmembrane region" description="Helical" evidence="1">
    <location>
        <begin position="242"/>
        <end position="262"/>
    </location>
</feature>
<reference evidence="3 4" key="1">
    <citation type="submission" date="2023-03" db="EMBL/GenBank/DDBJ databases">
        <title>YIM 133296 draft genome.</title>
        <authorList>
            <person name="Xiong L."/>
        </authorList>
    </citation>
    <scope>NUCLEOTIDE SEQUENCE [LARGE SCALE GENOMIC DNA]</scope>
    <source>
        <strain evidence="3 4">YIM 133296</strain>
    </source>
</reference>
<evidence type="ECO:0000313" key="3">
    <source>
        <dbReference type="EMBL" id="MDF8263472.1"/>
    </source>
</evidence>
<evidence type="ECO:0000313" key="4">
    <source>
        <dbReference type="Proteomes" id="UP001528912"/>
    </source>
</evidence>
<keyword evidence="3" id="KW-0808">Transferase</keyword>
<feature type="transmembrane region" description="Helical" evidence="1">
    <location>
        <begin position="141"/>
        <end position="159"/>
    </location>
</feature>
<evidence type="ECO:0000259" key="2">
    <source>
        <dbReference type="Pfam" id="PF01757"/>
    </source>
</evidence>
<feature type="transmembrane region" description="Helical" evidence="1">
    <location>
        <begin position="87"/>
        <end position="104"/>
    </location>
</feature>
<feature type="domain" description="Acyltransferase 3" evidence="2">
    <location>
        <begin position="7"/>
        <end position="358"/>
    </location>
</feature>
<dbReference type="Proteomes" id="UP001528912">
    <property type="component" value="Unassembled WGS sequence"/>
</dbReference>
<dbReference type="EMBL" id="JAROAV010000010">
    <property type="protein sequence ID" value="MDF8263472.1"/>
    <property type="molecule type" value="Genomic_DNA"/>
</dbReference>
<dbReference type="InterPro" id="IPR050879">
    <property type="entry name" value="Acyltransferase_3"/>
</dbReference>
<feature type="transmembrane region" description="Helical" evidence="1">
    <location>
        <begin position="47"/>
        <end position="66"/>
    </location>
</feature>
<proteinExistence type="predicted"/>
<feature type="transmembrane region" description="Helical" evidence="1">
    <location>
        <begin position="171"/>
        <end position="191"/>
    </location>
</feature>
<sequence length="405" mass="44008">MARVRDTSLDGMRGAVVLTVLAFHAWQYAGGQAGRGTGVSDAVVLGLSWSVSWFFVVTGFLVFASYARALVDGGRTETAGRFLARRLVRVLPAYWTAVLIIWAARTRAFPGDLVDLVEHLTLTHVFDQQRIFWTLGPGWSLTSQVLVYVFAALLWLPLGGLARRLPRAGRVAVLTLPGLLLIAAGVAYQYWALNRSGAAARDWPVWFHPLAQAPAMGAGMLLAVVVAAGPRALGSPRGARTGTALAVGAVAGLAAMVVWQHGAVEHGVGAMLVFRAASGVVSVLFLASILYSRAAGRWRRWWGNRSLAWIGTISFSVYLWHEAVMLSMGYLGILTPQDSALRVLVLLLLVALPVSWFAHVALERPFGMLTELLAPRVPFRGRYERAYAPEPLPVPRRTDREPARV</sequence>
<dbReference type="Pfam" id="PF01757">
    <property type="entry name" value="Acyl_transf_3"/>
    <property type="match status" value="1"/>
</dbReference>
<keyword evidence="1" id="KW-0812">Transmembrane</keyword>